<evidence type="ECO:0000256" key="6">
    <source>
        <dbReference type="ARBA" id="ARBA00022777"/>
    </source>
</evidence>
<name>A0ABD0YQ45_9HEMI</name>
<reference evidence="13 14" key="1">
    <citation type="submission" date="2024-07" db="EMBL/GenBank/DDBJ databases">
        <title>Chromosome-level genome assembly of the water stick insect Ranatra chinensis (Heteroptera: Nepidae).</title>
        <authorList>
            <person name="Liu X."/>
        </authorList>
    </citation>
    <scope>NUCLEOTIDE SEQUENCE [LARGE SCALE GENOMIC DNA]</scope>
    <source>
        <strain evidence="13">Cailab_2021Rc</strain>
        <tissue evidence="13">Muscle</tissue>
    </source>
</reference>
<evidence type="ECO:0000256" key="2">
    <source>
        <dbReference type="ARBA" id="ARBA00012425"/>
    </source>
</evidence>
<dbReference type="InterPro" id="IPR011009">
    <property type="entry name" value="Kinase-like_dom_sf"/>
</dbReference>
<dbReference type="FunFam" id="3.30.200.20:FF:000049">
    <property type="entry name" value="cyclin-dependent kinase-like 1 isoform X1"/>
    <property type="match status" value="1"/>
</dbReference>
<evidence type="ECO:0000313" key="14">
    <source>
        <dbReference type="Proteomes" id="UP001558652"/>
    </source>
</evidence>
<dbReference type="AlphaFoldDB" id="A0ABD0YQ45"/>
<dbReference type="PANTHER" id="PTHR24056:SF400">
    <property type="entry name" value="KINASE, PUTATIVE-RELATED"/>
    <property type="match status" value="1"/>
</dbReference>
<evidence type="ECO:0000256" key="8">
    <source>
        <dbReference type="ARBA" id="ARBA00047811"/>
    </source>
</evidence>
<evidence type="ECO:0000256" key="9">
    <source>
        <dbReference type="ARBA" id="ARBA00048367"/>
    </source>
</evidence>
<keyword evidence="4" id="KW-0808">Transferase</keyword>
<feature type="domain" description="Protein kinase" evidence="12">
    <location>
        <begin position="4"/>
        <end position="219"/>
    </location>
</feature>
<keyword evidence="5 10" id="KW-0547">Nucleotide-binding</keyword>
<dbReference type="FunFam" id="1.10.510.10:FF:000624">
    <property type="entry name" value="Mitogen-activated protein kinase"/>
    <property type="match status" value="1"/>
</dbReference>
<comment type="catalytic activity">
    <reaction evidence="9">
        <text>L-seryl-[protein] + ATP = O-phospho-L-seryl-[protein] + ADP + H(+)</text>
        <dbReference type="Rhea" id="RHEA:17989"/>
        <dbReference type="Rhea" id="RHEA-COMP:9863"/>
        <dbReference type="Rhea" id="RHEA-COMP:11604"/>
        <dbReference type="ChEBI" id="CHEBI:15378"/>
        <dbReference type="ChEBI" id="CHEBI:29999"/>
        <dbReference type="ChEBI" id="CHEBI:30616"/>
        <dbReference type="ChEBI" id="CHEBI:83421"/>
        <dbReference type="ChEBI" id="CHEBI:456216"/>
        <dbReference type="EC" id="2.7.11.22"/>
    </reaction>
</comment>
<dbReference type="PANTHER" id="PTHR24056">
    <property type="entry name" value="CELL DIVISION PROTEIN KINASE"/>
    <property type="match status" value="1"/>
</dbReference>
<keyword evidence="3 11" id="KW-0723">Serine/threonine-protein kinase</keyword>
<evidence type="ECO:0000256" key="11">
    <source>
        <dbReference type="RuleBase" id="RU000304"/>
    </source>
</evidence>
<evidence type="ECO:0000256" key="4">
    <source>
        <dbReference type="ARBA" id="ARBA00022679"/>
    </source>
</evidence>
<dbReference type="EC" id="2.7.11.22" evidence="2"/>
<dbReference type="Proteomes" id="UP001558652">
    <property type="component" value="Unassembled WGS sequence"/>
</dbReference>
<evidence type="ECO:0000256" key="7">
    <source>
        <dbReference type="ARBA" id="ARBA00022840"/>
    </source>
</evidence>
<keyword evidence="14" id="KW-1185">Reference proteome</keyword>
<dbReference type="EMBL" id="JBFDAA010000012">
    <property type="protein sequence ID" value="KAL1123283.1"/>
    <property type="molecule type" value="Genomic_DNA"/>
</dbReference>
<evidence type="ECO:0000256" key="1">
    <source>
        <dbReference type="ARBA" id="ARBA00006485"/>
    </source>
</evidence>
<evidence type="ECO:0000256" key="3">
    <source>
        <dbReference type="ARBA" id="ARBA00022527"/>
    </source>
</evidence>
<dbReference type="SUPFAM" id="SSF56112">
    <property type="entry name" value="Protein kinase-like (PK-like)"/>
    <property type="match status" value="1"/>
</dbReference>
<dbReference type="GO" id="GO:0005524">
    <property type="term" value="F:ATP binding"/>
    <property type="evidence" value="ECO:0007669"/>
    <property type="project" value="UniProtKB-UniRule"/>
</dbReference>
<feature type="binding site" evidence="10">
    <location>
        <position position="34"/>
    </location>
    <ligand>
        <name>ATP</name>
        <dbReference type="ChEBI" id="CHEBI:30616"/>
    </ligand>
</feature>
<comment type="caution">
    <text evidence="13">The sequence shown here is derived from an EMBL/GenBank/DDBJ whole genome shotgun (WGS) entry which is preliminary data.</text>
</comment>
<evidence type="ECO:0000313" key="13">
    <source>
        <dbReference type="EMBL" id="KAL1123283.1"/>
    </source>
</evidence>
<evidence type="ECO:0000259" key="12">
    <source>
        <dbReference type="PROSITE" id="PS50011"/>
    </source>
</evidence>
<dbReference type="PROSITE" id="PS50011">
    <property type="entry name" value="PROTEIN_KINASE_DOM"/>
    <property type="match status" value="1"/>
</dbReference>
<comment type="catalytic activity">
    <reaction evidence="8">
        <text>L-threonyl-[protein] + ATP = O-phospho-L-threonyl-[protein] + ADP + H(+)</text>
        <dbReference type="Rhea" id="RHEA:46608"/>
        <dbReference type="Rhea" id="RHEA-COMP:11060"/>
        <dbReference type="Rhea" id="RHEA-COMP:11605"/>
        <dbReference type="ChEBI" id="CHEBI:15378"/>
        <dbReference type="ChEBI" id="CHEBI:30013"/>
        <dbReference type="ChEBI" id="CHEBI:30616"/>
        <dbReference type="ChEBI" id="CHEBI:61977"/>
        <dbReference type="ChEBI" id="CHEBI:456216"/>
        <dbReference type="EC" id="2.7.11.22"/>
    </reaction>
</comment>
<dbReference type="InterPro" id="IPR008271">
    <property type="entry name" value="Ser/Thr_kinase_AS"/>
</dbReference>
<evidence type="ECO:0000256" key="5">
    <source>
        <dbReference type="ARBA" id="ARBA00022741"/>
    </source>
</evidence>
<sequence length="219" mass="25674">MERYEFLSVVGIGAYGKVMKCRHRESGQIVAIKKFLETEEDRLTRKMALREIRVLKKLRHDNLVNLLEVFRKKKRFYLVFEYMSHTLLHELEQMGGLGEERSRRHLFQIVRAIDFCHENNIVHRDVKPENVLISNNGILKLCANEPYTEYVATRWYRAPELLVGDSKYGRPVDIWAIGCILMEMLTGDPLFPGDSDLDQLHRITLLLGILNIFFFSHVP</sequence>
<dbReference type="InterPro" id="IPR000719">
    <property type="entry name" value="Prot_kinase_dom"/>
</dbReference>
<organism evidence="13 14">
    <name type="scientific">Ranatra chinensis</name>
    <dbReference type="NCBI Taxonomy" id="642074"/>
    <lineage>
        <taxon>Eukaryota</taxon>
        <taxon>Metazoa</taxon>
        <taxon>Ecdysozoa</taxon>
        <taxon>Arthropoda</taxon>
        <taxon>Hexapoda</taxon>
        <taxon>Insecta</taxon>
        <taxon>Pterygota</taxon>
        <taxon>Neoptera</taxon>
        <taxon>Paraneoptera</taxon>
        <taxon>Hemiptera</taxon>
        <taxon>Heteroptera</taxon>
        <taxon>Panheteroptera</taxon>
        <taxon>Nepomorpha</taxon>
        <taxon>Nepidae</taxon>
        <taxon>Ranatrinae</taxon>
        <taxon>Ranatra</taxon>
    </lineage>
</organism>
<accession>A0ABD0YQ45</accession>
<dbReference type="Gene3D" id="3.30.200.20">
    <property type="entry name" value="Phosphorylase Kinase, domain 1"/>
    <property type="match status" value="1"/>
</dbReference>
<dbReference type="Pfam" id="PF00069">
    <property type="entry name" value="Pkinase"/>
    <property type="match status" value="1"/>
</dbReference>
<dbReference type="GO" id="GO:0004693">
    <property type="term" value="F:cyclin-dependent protein serine/threonine kinase activity"/>
    <property type="evidence" value="ECO:0007669"/>
    <property type="project" value="UniProtKB-EC"/>
</dbReference>
<dbReference type="InterPro" id="IPR017441">
    <property type="entry name" value="Protein_kinase_ATP_BS"/>
</dbReference>
<evidence type="ECO:0000256" key="10">
    <source>
        <dbReference type="PROSITE-ProRule" id="PRU10141"/>
    </source>
</evidence>
<gene>
    <name evidence="13" type="ORF">AAG570_002369</name>
</gene>
<dbReference type="PROSITE" id="PS00108">
    <property type="entry name" value="PROTEIN_KINASE_ST"/>
    <property type="match status" value="1"/>
</dbReference>
<protein>
    <recommendedName>
        <fullName evidence="2">cyclin-dependent kinase</fullName>
        <ecNumber evidence="2">2.7.11.22</ecNumber>
    </recommendedName>
</protein>
<proteinExistence type="inferred from homology"/>
<dbReference type="Gene3D" id="1.10.510.10">
    <property type="entry name" value="Transferase(Phosphotransferase) domain 1"/>
    <property type="match status" value="1"/>
</dbReference>
<dbReference type="PROSITE" id="PS00107">
    <property type="entry name" value="PROTEIN_KINASE_ATP"/>
    <property type="match status" value="1"/>
</dbReference>
<keyword evidence="6" id="KW-0418">Kinase</keyword>
<dbReference type="SMART" id="SM00220">
    <property type="entry name" value="S_TKc"/>
    <property type="match status" value="1"/>
</dbReference>
<comment type="similarity">
    <text evidence="1">Belongs to the protein kinase superfamily. CMGC Ser/Thr protein kinase family. CDC2/CDKX subfamily.</text>
</comment>
<keyword evidence="7 10" id="KW-0067">ATP-binding</keyword>
<dbReference type="InterPro" id="IPR050108">
    <property type="entry name" value="CDK"/>
</dbReference>